<evidence type="ECO:0000313" key="9">
    <source>
        <dbReference type="EMBL" id="HIV10567.1"/>
    </source>
</evidence>
<evidence type="ECO:0000256" key="1">
    <source>
        <dbReference type="ARBA" id="ARBA00002521"/>
    </source>
</evidence>
<keyword evidence="2 6" id="KW-0031">Aminopeptidase</keyword>
<dbReference type="InterPro" id="IPR036005">
    <property type="entry name" value="Creatinase/aminopeptidase-like"/>
</dbReference>
<evidence type="ECO:0000259" key="8">
    <source>
        <dbReference type="Pfam" id="PF00557"/>
    </source>
</evidence>
<dbReference type="InterPro" id="IPR002467">
    <property type="entry name" value="Pept_M24A_MAP1"/>
</dbReference>
<evidence type="ECO:0000256" key="4">
    <source>
        <dbReference type="ARBA" id="ARBA00022723"/>
    </source>
</evidence>
<dbReference type="GO" id="GO:0005829">
    <property type="term" value="C:cytosol"/>
    <property type="evidence" value="ECO:0007669"/>
    <property type="project" value="TreeGrafter"/>
</dbReference>
<comment type="subunit">
    <text evidence="6">Monomer.</text>
</comment>
<feature type="binding site" evidence="6">
    <location>
        <position position="202"/>
    </location>
    <ligand>
        <name>a divalent metal cation</name>
        <dbReference type="ChEBI" id="CHEBI:60240"/>
        <label>2</label>
        <note>catalytic</note>
    </ligand>
</feature>
<keyword evidence="3 6" id="KW-0645">Protease</keyword>
<comment type="catalytic activity">
    <reaction evidence="6 7">
        <text>Release of N-terminal amino acids, preferentially methionine, from peptides and arylamides.</text>
        <dbReference type="EC" id="3.4.11.18"/>
    </reaction>
</comment>
<dbReference type="CDD" id="cd01086">
    <property type="entry name" value="MetAP1"/>
    <property type="match status" value="1"/>
</dbReference>
<feature type="binding site" evidence="6">
    <location>
        <position position="77"/>
    </location>
    <ligand>
        <name>substrate</name>
    </ligand>
</feature>
<dbReference type="AlphaFoldDB" id="A0A9D1NQD5"/>
<dbReference type="GO" id="GO:0004239">
    <property type="term" value="F:initiator methionyl aminopeptidase activity"/>
    <property type="evidence" value="ECO:0007669"/>
    <property type="project" value="UniProtKB-UniRule"/>
</dbReference>
<feature type="domain" description="Peptidase M24" evidence="8">
    <location>
        <begin position="11"/>
        <end position="240"/>
    </location>
</feature>
<dbReference type="SUPFAM" id="SSF55920">
    <property type="entry name" value="Creatinase/aminopeptidase"/>
    <property type="match status" value="1"/>
</dbReference>
<dbReference type="PANTHER" id="PTHR43330:SF27">
    <property type="entry name" value="METHIONINE AMINOPEPTIDASE"/>
    <property type="match status" value="1"/>
</dbReference>
<feature type="binding site" evidence="6">
    <location>
        <position position="176"/>
    </location>
    <ligand>
        <name>substrate</name>
    </ligand>
</feature>
<feature type="binding site" evidence="6">
    <location>
        <position position="106"/>
    </location>
    <ligand>
        <name>a divalent metal cation</name>
        <dbReference type="ChEBI" id="CHEBI:60240"/>
        <label>2</label>
        <note>catalytic</note>
    </ligand>
</feature>
<feature type="binding site" evidence="6">
    <location>
        <position position="95"/>
    </location>
    <ligand>
        <name>a divalent metal cation</name>
        <dbReference type="ChEBI" id="CHEBI:60240"/>
        <label>1</label>
    </ligand>
</feature>
<dbReference type="GO" id="GO:0046872">
    <property type="term" value="F:metal ion binding"/>
    <property type="evidence" value="ECO:0007669"/>
    <property type="project" value="UniProtKB-UniRule"/>
</dbReference>
<dbReference type="GO" id="GO:0006508">
    <property type="term" value="P:proteolysis"/>
    <property type="evidence" value="ECO:0007669"/>
    <property type="project" value="UniProtKB-KW"/>
</dbReference>
<comment type="caution">
    <text evidence="9">The sequence shown here is derived from an EMBL/GenBank/DDBJ whole genome shotgun (WGS) entry which is preliminary data.</text>
</comment>
<gene>
    <name evidence="6 9" type="primary">map</name>
    <name evidence="9" type="ORF">IAD28_02590</name>
</gene>
<evidence type="ECO:0000256" key="6">
    <source>
        <dbReference type="HAMAP-Rule" id="MF_01974"/>
    </source>
</evidence>
<feature type="binding site" evidence="6">
    <location>
        <position position="169"/>
    </location>
    <ligand>
        <name>a divalent metal cation</name>
        <dbReference type="ChEBI" id="CHEBI:60240"/>
        <label>2</label>
        <note>catalytic</note>
    </ligand>
</feature>
<feature type="binding site" evidence="6">
    <location>
        <position position="233"/>
    </location>
    <ligand>
        <name>a divalent metal cation</name>
        <dbReference type="ChEBI" id="CHEBI:60240"/>
        <label>1</label>
    </ligand>
</feature>
<dbReference type="PROSITE" id="PS00680">
    <property type="entry name" value="MAP_1"/>
    <property type="match status" value="1"/>
</dbReference>
<reference evidence="9" key="2">
    <citation type="journal article" date="2021" name="PeerJ">
        <title>Extensive microbial diversity within the chicken gut microbiome revealed by metagenomics and culture.</title>
        <authorList>
            <person name="Gilroy R."/>
            <person name="Ravi A."/>
            <person name="Getino M."/>
            <person name="Pursley I."/>
            <person name="Horton D.L."/>
            <person name="Alikhan N.F."/>
            <person name="Baker D."/>
            <person name="Gharbi K."/>
            <person name="Hall N."/>
            <person name="Watson M."/>
            <person name="Adriaenssens E.M."/>
            <person name="Foster-Nyarko E."/>
            <person name="Jarju S."/>
            <person name="Secka A."/>
            <person name="Antonio M."/>
            <person name="Oren A."/>
            <person name="Chaudhuri R.R."/>
            <person name="La Ragione R."/>
            <person name="Hildebrand F."/>
            <person name="Pallen M.J."/>
        </authorList>
    </citation>
    <scope>NUCLEOTIDE SEQUENCE</scope>
    <source>
        <strain evidence="9">1370</strain>
    </source>
</reference>
<sequence length="250" mass="26571">MISIKSSSDLERMRRAGIINAGALEAAKRAVHPGMSTKELDRVIHSFITSHGGKPSFLGYNGFPGSSCISLNDTVIHGIPSADLKIREGDIVSVDVGTYLDGFHADSATTFPVGEISGEAKRLLDSTSESLMLAIGMAAPGVRLGDISHAIQEYNESRGFGVVREYVGHGVGRNLHEEPEVPNFGKPGHGLRLMPGMTIAIEPMITGGGFAVRQLGDGWTVKTRDGSLAAHFEHTIAITKDGSVILTRPE</sequence>
<keyword evidence="5 6" id="KW-0378">Hydrolase</keyword>
<evidence type="ECO:0000313" key="10">
    <source>
        <dbReference type="Proteomes" id="UP000823960"/>
    </source>
</evidence>
<protein>
    <recommendedName>
        <fullName evidence="6 7">Methionine aminopeptidase</fullName>
        <shortName evidence="6">MAP</shortName>
        <shortName evidence="6">MetAP</shortName>
        <ecNumber evidence="6 7">3.4.11.18</ecNumber>
    </recommendedName>
    <alternativeName>
        <fullName evidence="6">Peptidase M</fullName>
    </alternativeName>
</protein>
<evidence type="ECO:0000256" key="5">
    <source>
        <dbReference type="ARBA" id="ARBA00022801"/>
    </source>
</evidence>
<dbReference type="EC" id="3.4.11.18" evidence="6 7"/>
<feature type="binding site" evidence="6">
    <location>
        <position position="233"/>
    </location>
    <ligand>
        <name>a divalent metal cation</name>
        <dbReference type="ChEBI" id="CHEBI:60240"/>
        <label>2</label>
        <note>catalytic</note>
    </ligand>
</feature>
<keyword evidence="4 6" id="KW-0479">Metal-binding</keyword>
<dbReference type="PANTHER" id="PTHR43330">
    <property type="entry name" value="METHIONINE AMINOPEPTIDASE"/>
    <property type="match status" value="1"/>
</dbReference>
<feature type="binding site" evidence="6">
    <location>
        <position position="106"/>
    </location>
    <ligand>
        <name>a divalent metal cation</name>
        <dbReference type="ChEBI" id="CHEBI:60240"/>
        <label>1</label>
    </ligand>
</feature>
<evidence type="ECO:0000256" key="7">
    <source>
        <dbReference type="RuleBase" id="RU003653"/>
    </source>
</evidence>
<evidence type="ECO:0000256" key="2">
    <source>
        <dbReference type="ARBA" id="ARBA00022438"/>
    </source>
</evidence>
<organism evidence="9 10">
    <name type="scientific">Candidatus Faeciplasma avium</name>
    <dbReference type="NCBI Taxonomy" id="2840798"/>
    <lineage>
        <taxon>Bacteria</taxon>
        <taxon>Bacillati</taxon>
        <taxon>Bacillota</taxon>
        <taxon>Clostridia</taxon>
        <taxon>Eubacteriales</taxon>
        <taxon>Oscillospiraceae</taxon>
        <taxon>Oscillospiraceae incertae sedis</taxon>
        <taxon>Candidatus Faeciplasma</taxon>
    </lineage>
</organism>
<dbReference type="PRINTS" id="PR00599">
    <property type="entry name" value="MAPEPTIDASE"/>
</dbReference>
<reference evidence="9" key="1">
    <citation type="submission" date="2020-10" db="EMBL/GenBank/DDBJ databases">
        <authorList>
            <person name="Gilroy R."/>
        </authorList>
    </citation>
    <scope>NUCLEOTIDE SEQUENCE</scope>
    <source>
        <strain evidence="9">1370</strain>
    </source>
</reference>
<dbReference type="GO" id="GO:0070006">
    <property type="term" value="F:metalloaminopeptidase activity"/>
    <property type="evidence" value="ECO:0007669"/>
    <property type="project" value="UniProtKB-UniRule"/>
</dbReference>
<comment type="cofactor">
    <cofactor evidence="6">
        <name>Co(2+)</name>
        <dbReference type="ChEBI" id="CHEBI:48828"/>
    </cofactor>
    <cofactor evidence="6">
        <name>Zn(2+)</name>
        <dbReference type="ChEBI" id="CHEBI:29105"/>
    </cofactor>
    <cofactor evidence="6">
        <name>Mn(2+)</name>
        <dbReference type="ChEBI" id="CHEBI:29035"/>
    </cofactor>
    <cofactor evidence="6">
        <name>Fe(2+)</name>
        <dbReference type="ChEBI" id="CHEBI:29033"/>
    </cofactor>
    <text evidence="6">Binds 2 divalent metal cations per subunit. Has a high-affinity and a low affinity metal-binding site. The true nature of the physiological cofactor is under debate. The enzyme is active with cobalt, zinc, manganese or divalent iron ions. Most likely, methionine aminopeptidases function as mononuclear Fe(2+)-metalloproteases under physiological conditions, and the catalytically relevant metal-binding site has been assigned to the histidine-containing high-affinity site.</text>
</comment>
<dbReference type="InterPro" id="IPR001714">
    <property type="entry name" value="Pept_M24_MAP"/>
</dbReference>
<name>A0A9D1NQD5_9FIRM</name>
<dbReference type="Proteomes" id="UP000823960">
    <property type="component" value="Unassembled WGS sequence"/>
</dbReference>
<dbReference type="InterPro" id="IPR000994">
    <property type="entry name" value="Pept_M24"/>
</dbReference>
<accession>A0A9D1NQD5</accession>
<dbReference type="Pfam" id="PF00557">
    <property type="entry name" value="Peptidase_M24"/>
    <property type="match status" value="1"/>
</dbReference>
<dbReference type="NCBIfam" id="TIGR00500">
    <property type="entry name" value="met_pdase_I"/>
    <property type="match status" value="1"/>
</dbReference>
<dbReference type="EMBL" id="DVOL01000036">
    <property type="protein sequence ID" value="HIV10567.1"/>
    <property type="molecule type" value="Genomic_DNA"/>
</dbReference>
<comment type="similarity">
    <text evidence="6">Belongs to the peptidase M24A family. Methionine aminopeptidase type 1 subfamily.</text>
</comment>
<dbReference type="HAMAP" id="MF_01974">
    <property type="entry name" value="MetAP_1"/>
    <property type="match status" value="1"/>
</dbReference>
<evidence type="ECO:0000256" key="3">
    <source>
        <dbReference type="ARBA" id="ARBA00022670"/>
    </source>
</evidence>
<dbReference type="Gene3D" id="3.90.230.10">
    <property type="entry name" value="Creatinase/methionine aminopeptidase superfamily"/>
    <property type="match status" value="1"/>
</dbReference>
<proteinExistence type="inferred from homology"/>
<comment type="function">
    <text evidence="1 6">Removes the N-terminal methionine from nascent proteins. The N-terminal methionine is often cleaved when the second residue in the primary sequence is small and uncharged (Met-Ala-, Cys, Gly, Pro, Ser, Thr, or Val). Requires deformylation of the N(alpha)-formylated initiator methionine before it can be hydrolyzed.</text>
</comment>